<sequence length="1081" mass="115684">MMRSASRLYSLYLLLVCLLMLPITGLAQTFRGGISGTVVDATGASVASAPVTAQNVDTNQIHQTTSSSAGTFIFQELPLGNYTVTVEASGFDKVRVEKVAVSAGQVVDLNIKVGVATQSTEVVVSADALSLDTATIANTATLSAQTVSDLPLNGRGYTQMVALTPGYAGYAGGQGFNGSLNGARRNQINWQIDGVDNNDFWHNEPAANEGGVSGLPGTTLPLDTVESFSVQTLSLPEAGRNPAGTVNLTLRSGTNHIHGTAYYYNRNELFGAKSPFTTTKQKVRNYNWGVSLGAPVIHNKLFFFGSFETQRFELGTSGLGTEPSVAYQTLALATLAKYNVSPNTVTKAMLATFWPANTLTGPATTGNFTSTVPISGHTYNGSVKFDYNINEKNTVSFHWFSGEGQQAAPSGSQIPDYYQTVPTRAQNYAIVWNNQISSRFSNQVLLGADYFFQAYKDANTNFNPIALGFNTGVTDISGAPNILLGASSQFDPIGPTPPLSRNGTTGHATDAFTLTLGAHDIRFGGEYRRGYVTENYHSNGIGQYVFDGAHGPWANDTFADKNIPILADFLAGYLASGTVARGNQAREVFVNSFGIFAQDAWKATQQLNFNYGVRYDYTGPLYNNNKDLSVFTPATGIVFQGDGIGSVFPPKRLNFSPRAGFTYEPSFTKGLVIRAAAGLYYDTPNINVFLSQSVKNGGAIGLQGNPAGAAPVFTLSVQPQTIVDGQLLAPLAATPATTCIVTTTKVSPCGVYTVSQNLRPGSTVNYSLNIQQQLGTNAVLQIGYVGSQARKQILLRDINQAALNPAGSSVAAYAKQSSRPLFAQYPTYGAVNELDSAGNANYNSLQTTLRLQNLHGVTSMFTYTWSHNLDNGTNYRSALPQDSTNIGADYGNSSYDITNNFKAIVNYDIPTLAKTPHWLTGGFELHSVFSIYGGEPVSIQSSADNSGTGEGSQRATQVLANPYNGASRSLVNGVAYWINPASFVNSPKGTFVTSRRTQVRGPGYNDVDFSVFKTGNVTEKLRLQFRAEMFNLFNRINYAPFHATTGSSLGQLTDTIGDYNGAPGIGPGEPFNVQFSLKALF</sequence>
<evidence type="ECO:0000259" key="7">
    <source>
        <dbReference type="Pfam" id="PF25183"/>
    </source>
</evidence>
<dbReference type="InterPro" id="IPR036942">
    <property type="entry name" value="Beta-barrel_TonB_sf"/>
</dbReference>
<dbReference type="Proteomes" id="UP000289437">
    <property type="component" value="Unassembled WGS sequence"/>
</dbReference>
<comment type="subcellular location">
    <subcellularLocation>
        <location evidence="1">Cell outer membrane</location>
        <topology evidence="1">Multi-pass membrane protein</topology>
    </subcellularLocation>
</comment>
<dbReference type="OrthoDB" id="97893at2"/>
<accession>A0A4Q0SYS8</accession>
<proteinExistence type="predicted"/>
<dbReference type="Pfam" id="PF25183">
    <property type="entry name" value="OMP_b-brl_4"/>
    <property type="match status" value="1"/>
</dbReference>
<keyword evidence="3" id="KW-1134">Transmembrane beta strand</keyword>
<evidence type="ECO:0000256" key="5">
    <source>
        <dbReference type="ARBA" id="ARBA00023136"/>
    </source>
</evidence>
<dbReference type="EMBL" id="RDSM01000004">
    <property type="protein sequence ID" value="RXH54361.1"/>
    <property type="molecule type" value="Genomic_DNA"/>
</dbReference>
<dbReference type="Gene3D" id="2.40.170.20">
    <property type="entry name" value="TonB-dependent receptor, beta-barrel domain"/>
    <property type="match status" value="1"/>
</dbReference>
<keyword evidence="6" id="KW-0998">Cell outer membrane</keyword>
<dbReference type="InterPro" id="IPR039426">
    <property type="entry name" value="TonB-dep_rcpt-like"/>
</dbReference>
<evidence type="ECO:0000313" key="8">
    <source>
        <dbReference type="EMBL" id="RXH54361.1"/>
    </source>
</evidence>
<reference evidence="8 9" key="1">
    <citation type="submission" date="2018-11" db="EMBL/GenBank/DDBJ databases">
        <authorList>
            <person name="Mardanov A.V."/>
            <person name="Ravin N.V."/>
            <person name="Dedysh S.N."/>
        </authorList>
    </citation>
    <scope>NUCLEOTIDE SEQUENCE [LARGE SCALE GENOMIC DNA]</scope>
    <source>
        <strain evidence="8 9">AF10</strain>
    </source>
</reference>
<keyword evidence="9" id="KW-1185">Reference proteome</keyword>
<evidence type="ECO:0000256" key="2">
    <source>
        <dbReference type="ARBA" id="ARBA00022448"/>
    </source>
</evidence>
<keyword evidence="4" id="KW-0812">Transmembrane</keyword>
<dbReference type="SUPFAM" id="SSF49464">
    <property type="entry name" value="Carboxypeptidase regulatory domain-like"/>
    <property type="match status" value="1"/>
</dbReference>
<comment type="caution">
    <text evidence="8">The sequence shown here is derived from an EMBL/GenBank/DDBJ whole genome shotgun (WGS) entry which is preliminary data.</text>
</comment>
<feature type="domain" description="TonB-dependent transporter Oar-like beta-barrel" evidence="7">
    <location>
        <begin position="250"/>
        <end position="1055"/>
    </location>
</feature>
<dbReference type="Pfam" id="PF13620">
    <property type="entry name" value="CarboxypepD_reg"/>
    <property type="match status" value="1"/>
</dbReference>
<dbReference type="InterPro" id="IPR008969">
    <property type="entry name" value="CarboxyPept-like_regulatory"/>
</dbReference>
<gene>
    <name evidence="8" type="ORF">GRAN_4657</name>
</gene>
<dbReference type="GO" id="GO:0044718">
    <property type="term" value="P:siderophore transmembrane transport"/>
    <property type="evidence" value="ECO:0007669"/>
    <property type="project" value="TreeGrafter"/>
</dbReference>
<dbReference type="PANTHER" id="PTHR30069:SF46">
    <property type="entry name" value="OAR PROTEIN"/>
    <property type="match status" value="1"/>
</dbReference>
<keyword evidence="2" id="KW-0813">Transport</keyword>
<evidence type="ECO:0000256" key="6">
    <source>
        <dbReference type="ARBA" id="ARBA00023237"/>
    </source>
</evidence>
<name>A0A4Q0SYS8_9BACT</name>
<evidence type="ECO:0000256" key="3">
    <source>
        <dbReference type="ARBA" id="ARBA00022452"/>
    </source>
</evidence>
<evidence type="ECO:0000313" key="9">
    <source>
        <dbReference type="Proteomes" id="UP000289437"/>
    </source>
</evidence>
<evidence type="ECO:0000256" key="1">
    <source>
        <dbReference type="ARBA" id="ARBA00004571"/>
    </source>
</evidence>
<dbReference type="SUPFAM" id="SSF56935">
    <property type="entry name" value="Porins"/>
    <property type="match status" value="1"/>
</dbReference>
<dbReference type="RefSeq" id="WP_161571111.1">
    <property type="nucleotide sequence ID" value="NZ_RDSM01000004.1"/>
</dbReference>
<reference evidence="9" key="2">
    <citation type="submission" date="2019-02" db="EMBL/GenBank/DDBJ databases">
        <title>Granulicella sibirica sp. nov., a psychrotolerant acidobacterium isolated from an organic soil layer in forested tundra, West Siberia.</title>
        <authorList>
            <person name="Oshkin I.Y."/>
            <person name="Kulichevskaya I.S."/>
            <person name="Rijpstra W.I.C."/>
            <person name="Sinninghe Damste J.S."/>
            <person name="Rakitin A.L."/>
            <person name="Ravin N.V."/>
            <person name="Dedysh S.N."/>
        </authorList>
    </citation>
    <scope>NUCLEOTIDE SEQUENCE [LARGE SCALE GENOMIC DNA]</scope>
    <source>
        <strain evidence="9">AF10</strain>
    </source>
</reference>
<evidence type="ECO:0000256" key="4">
    <source>
        <dbReference type="ARBA" id="ARBA00022692"/>
    </source>
</evidence>
<dbReference type="Gene3D" id="2.60.40.1120">
    <property type="entry name" value="Carboxypeptidase-like, regulatory domain"/>
    <property type="match status" value="1"/>
</dbReference>
<dbReference type="AlphaFoldDB" id="A0A4Q0SYS8"/>
<organism evidence="8 9">
    <name type="scientific">Granulicella sibirica</name>
    <dbReference type="NCBI Taxonomy" id="2479048"/>
    <lineage>
        <taxon>Bacteria</taxon>
        <taxon>Pseudomonadati</taxon>
        <taxon>Acidobacteriota</taxon>
        <taxon>Terriglobia</taxon>
        <taxon>Terriglobales</taxon>
        <taxon>Acidobacteriaceae</taxon>
        <taxon>Granulicella</taxon>
    </lineage>
</organism>
<dbReference type="GO" id="GO:0015344">
    <property type="term" value="F:siderophore uptake transmembrane transporter activity"/>
    <property type="evidence" value="ECO:0007669"/>
    <property type="project" value="TreeGrafter"/>
</dbReference>
<dbReference type="PANTHER" id="PTHR30069">
    <property type="entry name" value="TONB-DEPENDENT OUTER MEMBRANE RECEPTOR"/>
    <property type="match status" value="1"/>
</dbReference>
<dbReference type="InterPro" id="IPR057601">
    <property type="entry name" value="Oar-like_b-barrel"/>
</dbReference>
<dbReference type="GO" id="GO:0009279">
    <property type="term" value="C:cell outer membrane"/>
    <property type="evidence" value="ECO:0007669"/>
    <property type="project" value="UniProtKB-SubCell"/>
</dbReference>
<keyword evidence="5" id="KW-0472">Membrane</keyword>
<protein>
    <submittedName>
        <fullName evidence="8">Oar protein</fullName>
    </submittedName>
</protein>